<dbReference type="NCBIfam" id="TIGR04034">
    <property type="entry name" value="export_SdpA"/>
    <property type="match status" value="1"/>
</dbReference>
<name>A0ABR8WRU8_9MICO</name>
<evidence type="ECO:0000313" key="3">
    <source>
        <dbReference type="Proteomes" id="UP000651517"/>
    </source>
</evidence>
<dbReference type="Proteomes" id="UP000651517">
    <property type="component" value="Unassembled WGS sequence"/>
</dbReference>
<accession>A0ABR8WRU8</accession>
<feature type="transmembrane region" description="Helical" evidence="1">
    <location>
        <begin position="12"/>
        <end position="36"/>
    </location>
</feature>
<keyword evidence="1" id="KW-1133">Transmembrane helix</keyword>
<comment type="caution">
    <text evidence="2">The sequence shown here is derived from an EMBL/GenBank/DDBJ whole genome shotgun (WGS) entry which is preliminary data.</text>
</comment>
<evidence type="ECO:0000313" key="2">
    <source>
        <dbReference type="EMBL" id="MBD8019466.1"/>
    </source>
</evidence>
<gene>
    <name evidence="2" type="ORF">H9634_01535</name>
</gene>
<keyword evidence="1" id="KW-0812">Transmembrane</keyword>
<dbReference type="EMBL" id="JACSPY010000001">
    <property type="protein sequence ID" value="MBD8019466.1"/>
    <property type="molecule type" value="Genomic_DNA"/>
</dbReference>
<reference evidence="2 3" key="1">
    <citation type="submission" date="2020-08" db="EMBL/GenBank/DDBJ databases">
        <title>A Genomic Blueprint of the Chicken Gut Microbiome.</title>
        <authorList>
            <person name="Gilroy R."/>
            <person name="Ravi A."/>
            <person name="Getino M."/>
            <person name="Pursley I."/>
            <person name="Horton D.L."/>
            <person name="Alikhan N.-F."/>
            <person name="Baker D."/>
            <person name="Gharbi K."/>
            <person name="Hall N."/>
            <person name="Watson M."/>
            <person name="Adriaenssens E.M."/>
            <person name="Foster-Nyarko E."/>
            <person name="Jarju S."/>
            <person name="Secka A."/>
            <person name="Antonio M."/>
            <person name="Oren A."/>
            <person name="Chaudhuri R."/>
            <person name="La Ragione R.M."/>
            <person name="Hildebrand F."/>
            <person name="Pallen M.J."/>
        </authorList>
    </citation>
    <scope>NUCLEOTIDE SEQUENCE [LARGE SCALE GENOMIC DNA]</scope>
    <source>
        <strain evidence="2 3">Re57</strain>
    </source>
</reference>
<dbReference type="Pfam" id="PF17418">
    <property type="entry name" value="SdpA"/>
    <property type="match status" value="1"/>
</dbReference>
<evidence type="ECO:0000256" key="1">
    <source>
        <dbReference type="SAM" id="Phobius"/>
    </source>
</evidence>
<organism evidence="2 3">
    <name type="scientific">Brevibacterium gallinarum</name>
    <dbReference type="NCBI Taxonomy" id="2762220"/>
    <lineage>
        <taxon>Bacteria</taxon>
        <taxon>Bacillati</taxon>
        <taxon>Actinomycetota</taxon>
        <taxon>Actinomycetes</taxon>
        <taxon>Micrococcales</taxon>
        <taxon>Brevibacteriaceae</taxon>
        <taxon>Brevibacterium</taxon>
    </lineage>
</organism>
<keyword evidence="3" id="KW-1185">Reference proteome</keyword>
<dbReference type="InterPro" id="IPR023902">
    <property type="entry name" value="Sporulation_SdpA"/>
</dbReference>
<keyword evidence="1" id="KW-0472">Membrane</keyword>
<sequence>MLWLHEAKLRIMYGRAIVGMGVLMVGTLVFLASIFYSLPSNVVSDRGKVNPLRALSVDLAPQGWAFFTKPPSEPDLFFYDSTSLESLMITPQGRSDNLFGLSRTQRAQGPEGANMLLRLTDEDWHQCETGDKLETCIKTMESIKKKVHKVDNRAPIKTLCGEVIVVQAAPTAWSYRDLTPETHTPLHVVKLSVKC</sequence>
<proteinExistence type="predicted"/>
<protein>
    <submittedName>
        <fullName evidence="2">SdpA family antimicrobial peptide system protein</fullName>
    </submittedName>
</protein>